<dbReference type="Proteomes" id="UP001244136">
    <property type="component" value="Chromosome"/>
</dbReference>
<feature type="region of interest" description="Disordered" evidence="1">
    <location>
        <begin position="26"/>
        <end position="52"/>
    </location>
</feature>
<dbReference type="EMBL" id="CP123967">
    <property type="protein sequence ID" value="WGT48384.1"/>
    <property type="molecule type" value="Genomic_DNA"/>
</dbReference>
<sequence length="247" mass="26799">MIFGRRKRAATETLDQLDEVLADEEGATVEAEGETPPSQADDALARAEKQASEWDAAFGRDEGPFDVEEVDLEADADEVTRIDFGSLIVTPFEGMTMQLQMNRQTEAVQAILVGDGESALELSVFAGPARTSLAPEVRSDIIAATARQKGRVQLAEGPFGAELRRMLPVTDAEGKQGMHVSRTWLVPGPGWLLRGVVMGRATLETTNEDAQLKLTEFFSNVVVRRDGRPQAPGSLLPLVVPQKPTED</sequence>
<gene>
    <name evidence="2" type="ORF">QH948_06470</name>
</gene>
<protein>
    <submittedName>
        <fullName evidence="2">DUF3710 domain-containing protein</fullName>
    </submittedName>
</protein>
<evidence type="ECO:0000256" key="1">
    <source>
        <dbReference type="SAM" id="MobiDB-lite"/>
    </source>
</evidence>
<feature type="compositionally biased region" description="Basic and acidic residues" evidence="1">
    <location>
        <begin position="43"/>
        <end position="52"/>
    </location>
</feature>
<proteinExistence type="predicted"/>
<evidence type="ECO:0000313" key="2">
    <source>
        <dbReference type="EMBL" id="WGT48384.1"/>
    </source>
</evidence>
<keyword evidence="3" id="KW-1185">Reference proteome</keyword>
<reference evidence="2 3" key="1">
    <citation type="journal article" date="2008" name="Int. J. Syst. Evol. Microbiol.">
        <title>Tessaracoccus flavescens sp. nov., isolated from marine sediment.</title>
        <authorList>
            <person name="Lee D.W."/>
            <person name="Lee S.D."/>
        </authorList>
    </citation>
    <scope>NUCLEOTIDE SEQUENCE [LARGE SCALE GENOMIC DNA]</scope>
    <source>
        <strain evidence="2 3">T21</strain>
    </source>
</reference>
<name>A0ABY8Q0N6_9ACTN</name>
<dbReference type="InterPro" id="IPR022183">
    <property type="entry name" value="DUF3710"/>
</dbReference>
<organism evidence="2 3">
    <name type="scientific">Tessaracoccus lacteus</name>
    <dbReference type="NCBI Taxonomy" id="3041766"/>
    <lineage>
        <taxon>Bacteria</taxon>
        <taxon>Bacillati</taxon>
        <taxon>Actinomycetota</taxon>
        <taxon>Actinomycetes</taxon>
        <taxon>Propionibacteriales</taxon>
        <taxon>Propionibacteriaceae</taxon>
        <taxon>Tessaracoccus</taxon>
    </lineage>
</organism>
<evidence type="ECO:0000313" key="3">
    <source>
        <dbReference type="Proteomes" id="UP001244136"/>
    </source>
</evidence>
<dbReference type="RefSeq" id="WP_281146017.1">
    <property type="nucleotide sequence ID" value="NZ_CP123967.1"/>
</dbReference>
<accession>A0ABY8Q0N6</accession>
<dbReference type="Pfam" id="PF12502">
    <property type="entry name" value="DUF3710"/>
    <property type="match status" value="1"/>
</dbReference>